<feature type="transmembrane region" description="Helical" evidence="2">
    <location>
        <begin position="122"/>
        <end position="144"/>
    </location>
</feature>
<keyword evidence="2" id="KW-1133">Transmembrane helix</keyword>
<dbReference type="AlphaFoldDB" id="W9YK38"/>
<dbReference type="OrthoDB" id="3890746at2759"/>
<evidence type="ECO:0000256" key="1">
    <source>
        <dbReference type="SAM" id="MobiDB-lite"/>
    </source>
</evidence>
<feature type="compositionally biased region" description="Low complexity" evidence="1">
    <location>
        <begin position="10"/>
        <end position="22"/>
    </location>
</feature>
<dbReference type="eggNOG" id="ENOG502SP43">
    <property type="taxonomic scope" value="Eukaryota"/>
</dbReference>
<feature type="transmembrane region" description="Helical" evidence="2">
    <location>
        <begin position="241"/>
        <end position="262"/>
    </location>
</feature>
<feature type="transmembrane region" description="Helical" evidence="2">
    <location>
        <begin position="74"/>
        <end position="95"/>
    </location>
</feature>
<evidence type="ECO:0000256" key="2">
    <source>
        <dbReference type="SAM" id="Phobius"/>
    </source>
</evidence>
<dbReference type="GeneID" id="19167242"/>
<gene>
    <name evidence="3" type="ORF">A1O3_03113</name>
</gene>
<dbReference type="EMBL" id="AMGY01000002">
    <property type="protein sequence ID" value="EXJ90045.1"/>
    <property type="molecule type" value="Genomic_DNA"/>
</dbReference>
<keyword evidence="2" id="KW-0472">Membrane</keyword>
<feature type="transmembrane region" description="Helical" evidence="2">
    <location>
        <begin position="156"/>
        <end position="179"/>
    </location>
</feature>
<evidence type="ECO:0000313" key="4">
    <source>
        <dbReference type="Proteomes" id="UP000019478"/>
    </source>
</evidence>
<keyword evidence="2" id="KW-0812">Transmembrane</keyword>
<sequence length="284" mass="30496">MDNAPSTRPSSLENSTSTTRSRSLPRKQASYDASALTINPSPLLTSSLHSRNSATSAQESAYLKRARWLGWVRLGLALLTLGSATAAAGCAGHVLRRYNATHLASGWHLSLWPLNVDLRPTLAVVASAAIITAASLGYLVLWLIPSPHSRTLLYNFVFLGSSLVGVVLCVFTIPFNLILVNPSSHHQRESLQSWTCKFSDGASRFNSDAQSLQIPVFATHGVPVPAGFERLCMEAQVGTGLMIAVLVLEAASCALAGVGILLEKQMTKARRERYANCEKGEHGS</sequence>
<protein>
    <submittedName>
        <fullName evidence="3">Uncharacterized protein</fullName>
    </submittedName>
</protein>
<keyword evidence="4" id="KW-1185">Reference proteome</keyword>
<reference evidence="3 4" key="1">
    <citation type="submission" date="2013-03" db="EMBL/GenBank/DDBJ databases">
        <title>The Genome Sequence of Capronia epimyces CBS 606.96.</title>
        <authorList>
            <consortium name="The Broad Institute Genomics Platform"/>
            <person name="Cuomo C."/>
            <person name="de Hoog S."/>
            <person name="Gorbushina A."/>
            <person name="Walker B."/>
            <person name="Young S.K."/>
            <person name="Zeng Q."/>
            <person name="Gargeya S."/>
            <person name="Fitzgerald M."/>
            <person name="Haas B."/>
            <person name="Abouelleil A."/>
            <person name="Allen A.W."/>
            <person name="Alvarado L."/>
            <person name="Arachchi H.M."/>
            <person name="Berlin A.M."/>
            <person name="Chapman S.B."/>
            <person name="Gainer-Dewar J."/>
            <person name="Goldberg J."/>
            <person name="Griggs A."/>
            <person name="Gujja S."/>
            <person name="Hansen M."/>
            <person name="Howarth C."/>
            <person name="Imamovic A."/>
            <person name="Ireland A."/>
            <person name="Larimer J."/>
            <person name="McCowan C."/>
            <person name="Murphy C."/>
            <person name="Pearson M."/>
            <person name="Poon T.W."/>
            <person name="Priest M."/>
            <person name="Roberts A."/>
            <person name="Saif S."/>
            <person name="Shea T."/>
            <person name="Sisk P."/>
            <person name="Sykes S."/>
            <person name="Wortman J."/>
            <person name="Nusbaum C."/>
            <person name="Birren B."/>
        </authorList>
    </citation>
    <scope>NUCLEOTIDE SEQUENCE [LARGE SCALE GENOMIC DNA]</scope>
    <source>
        <strain evidence="3 4">CBS 606.96</strain>
    </source>
</reference>
<name>W9YK38_9EURO</name>
<proteinExistence type="predicted"/>
<dbReference type="RefSeq" id="XP_007731442.1">
    <property type="nucleotide sequence ID" value="XM_007733252.1"/>
</dbReference>
<accession>W9YK38</accession>
<dbReference type="Proteomes" id="UP000019478">
    <property type="component" value="Unassembled WGS sequence"/>
</dbReference>
<feature type="region of interest" description="Disordered" evidence="1">
    <location>
        <begin position="1"/>
        <end position="31"/>
    </location>
</feature>
<organism evidence="3 4">
    <name type="scientific">Capronia epimyces CBS 606.96</name>
    <dbReference type="NCBI Taxonomy" id="1182542"/>
    <lineage>
        <taxon>Eukaryota</taxon>
        <taxon>Fungi</taxon>
        <taxon>Dikarya</taxon>
        <taxon>Ascomycota</taxon>
        <taxon>Pezizomycotina</taxon>
        <taxon>Eurotiomycetes</taxon>
        <taxon>Chaetothyriomycetidae</taxon>
        <taxon>Chaetothyriales</taxon>
        <taxon>Herpotrichiellaceae</taxon>
        <taxon>Capronia</taxon>
    </lineage>
</organism>
<comment type="caution">
    <text evidence="3">The sequence shown here is derived from an EMBL/GenBank/DDBJ whole genome shotgun (WGS) entry which is preliminary data.</text>
</comment>
<evidence type="ECO:0000313" key="3">
    <source>
        <dbReference type="EMBL" id="EXJ90045.1"/>
    </source>
</evidence>
<dbReference type="HOGENOM" id="CLU_082161_0_0_1"/>